<dbReference type="Pfam" id="PF00312">
    <property type="entry name" value="Ribosomal_S15"/>
    <property type="match status" value="1"/>
</dbReference>
<dbReference type="HOGENOM" id="CLU_148518_0_0_0"/>
<dbReference type="GO" id="GO:0005840">
    <property type="term" value="C:ribosome"/>
    <property type="evidence" value="ECO:0007669"/>
    <property type="project" value="UniProtKB-KW"/>
</dbReference>
<dbReference type="PROSITE" id="PS00362">
    <property type="entry name" value="RIBOSOMAL_S15"/>
    <property type="match status" value="1"/>
</dbReference>
<evidence type="ECO:0000256" key="4">
    <source>
        <dbReference type="HAMAP-Rule" id="MF_01343"/>
    </source>
</evidence>
<evidence type="ECO:0000256" key="5">
    <source>
        <dbReference type="RuleBase" id="RU003919"/>
    </source>
</evidence>
<dbReference type="STRING" id="1142394.PSMK_05890"/>
<evidence type="ECO:0000256" key="7">
    <source>
        <dbReference type="SAM" id="MobiDB-lite"/>
    </source>
</evidence>
<gene>
    <name evidence="4 8" type="primary">rpsO</name>
    <name evidence="8" type="ordered locus">PSMK_05890</name>
</gene>
<dbReference type="KEGG" id="phm:PSMK_05890"/>
<evidence type="ECO:0000313" key="8">
    <source>
        <dbReference type="EMBL" id="BAM02748.1"/>
    </source>
</evidence>
<comment type="similarity">
    <text evidence="4 5">Belongs to the universal ribosomal protein uS15 family.</text>
</comment>
<dbReference type="InterPro" id="IPR000589">
    <property type="entry name" value="Ribosomal_uS15"/>
</dbReference>
<sequence>MSITTARKKEVIADSQRSANDSGSPEVQISILTERIKSLTEHLKQHRHDFSSQRGLLQMVSRRRRLLTYLQRKDRPGYQALITKLGLRR</sequence>
<dbReference type="GO" id="GO:0019843">
    <property type="term" value="F:rRNA binding"/>
    <property type="evidence" value="ECO:0007669"/>
    <property type="project" value="UniProtKB-UniRule"/>
</dbReference>
<evidence type="ECO:0000256" key="1">
    <source>
        <dbReference type="ARBA" id="ARBA00022980"/>
    </source>
</evidence>
<dbReference type="SMART" id="SM01387">
    <property type="entry name" value="Ribosomal_S15"/>
    <property type="match status" value="1"/>
</dbReference>
<feature type="region of interest" description="Disordered" evidence="7">
    <location>
        <begin position="1"/>
        <end position="26"/>
    </location>
</feature>
<dbReference type="eggNOG" id="COG0184">
    <property type="taxonomic scope" value="Bacteria"/>
</dbReference>
<comment type="function">
    <text evidence="4">Forms an intersubunit bridge (bridge B4) with the 23S rRNA of the 50S subunit in the ribosome.</text>
</comment>
<dbReference type="PANTHER" id="PTHR23321:SF26">
    <property type="entry name" value="SMALL RIBOSOMAL SUBUNIT PROTEIN US15M"/>
    <property type="match status" value="1"/>
</dbReference>
<dbReference type="Gene3D" id="1.10.287.10">
    <property type="entry name" value="S15/NS1, RNA-binding"/>
    <property type="match status" value="1"/>
</dbReference>
<comment type="subunit">
    <text evidence="3 4">Part of the 30S ribosomal subunit. Forms a bridge to the 50S subunit in the 70S ribosome, contacting the 23S rRNA.</text>
</comment>
<feature type="compositionally biased region" description="Polar residues" evidence="7">
    <location>
        <begin position="15"/>
        <end position="26"/>
    </location>
</feature>
<dbReference type="CDD" id="cd00353">
    <property type="entry name" value="Ribosomal_S15p_S13e"/>
    <property type="match status" value="1"/>
</dbReference>
<proteinExistence type="inferred from homology"/>
<dbReference type="GO" id="GO:0003735">
    <property type="term" value="F:structural constituent of ribosome"/>
    <property type="evidence" value="ECO:0007669"/>
    <property type="project" value="InterPro"/>
</dbReference>
<dbReference type="PANTHER" id="PTHR23321">
    <property type="entry name" value="RIBOSOMAL PROTEIN S15, BACTERIAL AND ORGANELLAR"/>
    <property type="match status" value="1"/>
</dbReference>
<dbReference type="Gene3D" id="6.10.250.3130">
    <property type="match status" value="1"/>
</dbReference>
<reference evidence="8 9" key="1">
    <citation type="submission" date="2012-02" db="EMBL/GenBank/DDBJ databases">
        <title>Complete genome sequence of Phycisphaera mikurensis NBRC 102666.</title>
        <authorList>
            <person name="Ankai A."/>
            <person name="Hosoyama A."/>
            <person name="Terui Y."/>
            <person name="Sekine M."/>
            <person name="Fukai R."/>
            <person name="Kato Y."/>
            <person name="Nakamura S."/>
            <person name="Yamada-Narita S."/>
            <person name="Kawakoshi A."/>
            <person name="Fukunaga Y."/>
            <person name="Yamazaki S."/>
            <person name="Fujita N."/>
        </authorList>
    </citation>
    <scope>NUCLEOTIDE SEQUENCE [LARGE SCALE GENOMIC DNA]</scope>
    <source>
        <strain evidence="9">NBRC 102666 / KCTC 22515 / FYK2301M01</strain>
    </source>
</reference>
<dbReference type="InterPro" id="IPR005290">
    <property type="entry name" value="Ribosomal_uS15_bac-type"/>
</dbReference>
<keyword evidence="2 4" id="KW-0687">Ribonucleoprotein</keyword>
<dbReference type="GO" id="GO:0005737">
    <property type="term" value="C:cytoplasm"/>
    <property type="evidence" value="ECO:0007669"/>
    <property type="project" value="UniProtKB-ARBA"/>
</dbReference>
<keyword evidence="1 4" id="KW-0689">Ribosomal protein</keyword>
<comment type="function">
    <text evidence="4 6">One of the primary rRNA binding proteins, it binds directly to 16S rRNA where it helps nucleate assembly of the platform of the 30S subunit by binding and bridging several RNA helices of the 16S rRNA.</text>
</comment>
<keyword evidence="9" id="KW-1185">Reference proteome</keyword>
<keyword evidence="4 6" id="KW-0694">RNA-binding</keyword>
<dbReference type="FunFam" id="1.10.287.10:FF:000002">
    <property type="entry name" value="30S ribosomal protein S15"/>
    <property type="match status" value="1"/>
</dbReference>
<keyword evidence="4 6" id="KW-0699">rRNA-binding</keyword>
<evidence type="ECO:0000256" key="3">
    <source>
        <dbReference type="ARBA" id="ARBA00064542"/>
    </source>
</evidence>
<dbReference type="GO" id="GO:0006412">
    <property type="term" value="P:translation"/>
    <property type="evidence" value="ECO:0007669"/>
    <property type="project" value="UniProtKB-UniRule"/>
</dbReference>
<dbReference type="AlphaFoldDB" id="I0IBW0"/>
<evidence type="ECO:0000313" key="9">
    <source>
        <dbReference type="Proteomes" id="UP000007881"/>
    </source>
</evidence>
<dbReference type="NCBIfam" id="TIGR00952">
    <property type="entry name" value="S15_bact"/>
    <property type="match status" value="1"/>
</dbReference>
<dbReference type="PATRIC" id="fig|1142394.8.peg.604"/>
<organism evidence="8 9">
    <name type="scientific">Phycisphaera mikurensis (strain NBRC 102666 / KCTC 22515 / FYK2301M01)</name>
    <dbReference type="NCBI Taxonomy" id="1142394"/>
    <lineage>
        <taxon>Bacteria</taxon>
        <taxon>Pseudomonadati</taxon>
        <taxon>Planctomycetota</taxon>
        <taxon>Phycisphaerae</taxon>
        <taxon>Phycisphaerales</taxon>
        <taxon>Phycisphaeraceae</taxon>
        <taxon>Phycisphaera</taxon>
    </lineage>
</organism>
<protein>
    <recommendedName>
        <fullName evidence="4">Small ribosomal subunit protein uS15</fullName>
    </recommendedName>
</protein>
<dbReference type="EMBL" id="AP012338">
    <property type="protein sequence ID" value="BAM02748.1"/>
    <property type="molecule type" value="Genomic_DNA"/>
</dbReference>
<dbReference type="GO" id="GO:1990904">
    <property type="term" value="C:ribonucleoprotein complex"/>
    <property type="evidence" value="ECO:0007669"/>
    <property type="project" value="UniProtKB-KW"/>
</dbReference>
<dbReference type="Proteomes" id="UP000007881">
    <property type="component" value="Chromosome"/>
</dbReference>
<name>I0IBW0_PHYMF</name>
<dbReference type="HAMAP" id="MF_01343_B">
    <property type="entry name" value="Ribosomal_uS15_B"/>
    <property type="match status" value="1"/>
</dbReference>
<dbReference type="RefSeq" id="WP_014435968.1">
    <property type="nucleotide sequence ID" value="NC_017080.1"/>
</dbReference>
<dbReference type="InterPro" id="IPR009068">
    <property type="entry name" value="uS15_NS1_RNA-bd_sf"/>
</dbReference>
<dbReference type="OrthoDB" id="9799262at2"/>
<evidence type="ECO:0000256" key="6">
    <source>
        <dbReference type="RuleBase" id="RU004524"/>
    </source>
</evidence>
<dbReference type="SUPFAM" id="SSF47060">
    <property type="entry name" value="S15/NS1 RNA-binding domain"/>
    <property type="match status" value="1"/>
</dbReference>
<accession>I0IBW0</accession>
<evidence type="ECO:0000256" key="2">
    <source>
        <dbReference type="ARBA" id="ARBA00023274"/>
    </source>
</evidence>